<proteinExistence type="predicted"/>
<reference evidence="1 2" key="1">
    <citation type="journal article" date="2023" name="Science">
        <title>Complex scaffold remodeling in plant triterpene biosynthesis.</title>
        <authorList>
            <person name="De La Pena R."/>
            <person name="Hodgson H."/>
            <person name="Liu J.C."/>
            <person name="Stephenson M.J."/>
            <person name="Martin A.C."/>
            <person name="Owen C."/>
            <person name="Harkess A."/>
            <person name="Leebens-Mack J."/>
            <person name="Jimenez L.E."/>
            <person name="Osbourn A."/>
            <person name="Sattely E.S."/>
        </authorList>
    </citation>
    <scope>NUCLEOTIDE SEQUENCE [LARGE SCALE GENOMIC DNA]</scope>
    <source>
        <strain evidence="2">cv. JPN11</strain>
        <tissue evidence="1">Leaf</tissue>
    </source>
</reference>
<accession>A0ACC1WQC2</accession>
<dbReference type="Proteomes" id="UP001164539">
    <property type="component" value="Chromosome 14"/>
</dbReference>
<dbReference type="EMBL" id="CM051407">
    <property type="protein sequence ID" value="KAJ4701154.1"/>
    <property type="molecule type" value="Genomic_DNA"/>
</dbReference>
<evidence type="ECO:0000313" key="1">
    <source>
        <dbReference type="EMBL" id="KAJ4701154.1"/>
    </source>
</evidence>
<name>A0ACC1WQC2_MELAZ</name>
<sequence>MGTAEEVEAEAVDFSFPIIITDNQAAASSIDSPPLWHLSPAASPVHSSCNNNNNNKPQQQQEEEDCFLAAKTKDPKGKEEDKMDILWEDFNCSEELSRNICSKGSNKKSIHPSSGVQALRLSKNGNNGALFSSPSSSKPGFLVLVKVFKKLFLLHHHHSSVKNNRPW</sequence>
<comment type="caution">
    <text evidence="1">The sequence shown here is derived from an EMBL/GenBank/DDBJ whole genome shotgun (WGS) entry which is preliminary data.</text>
</comment>
<keyword evidence="2" id="KW-1185">Reference proteome</keyword>
<protein>
    <submittedName>
        <fullName evidence="1">Uncharacterized protein</fullName>
    </submittedName>
</protein>
<organism evidence="1 2">
    <name type="scientific">Melia azedarach</name>
    <name type="common">Chinaberry tree</name>
    <dbReference type="NCBI Taxonomy" id="155640"/>
    <lineage>
        <taxon>Eukaryota</taxon>
        <taxon>Viridiplantae</taxon>
        <taxon>Streptophyta</taxon>
        <taxon>Embryophyta</taxon>
        <taxon>Tracheophyta</taxon>
        <taxon>Spermatophyta</taxon>
        <taxon>Magnoliopsida</taxon>
        <taxon>eudicotyledons</taxon>
        <taxon>Gunneridae</taxon>
        <taxon>Pentapetalae</taxon>
        <taxon>rosids</taxon>
        <taxon>malvids</taxon>
        <taxon>Sapindales</taxon>
        <taxon>Meliaceae</taxon>
        <taxon>Melia</taxon>
    </lineage>
</organism>
<gene>
    <name evidence="1" type="ORF">OWV82_024438</name>
</gene>
<evidence type="ECO:0000313" key="2">
    <source>
        <dbReference type="Proteomes" id="UP001164539"/>
    </source>
</evidence>